<feature type="region of interest" description="Disordered" evidence="2">
    <location>
        <begin position="38"/>
        <end position="84"/>
    </location>
</feature>
<feature type="compositionally biased region" description="Basic and acidic residues" evidence="2">
    <location>
        <begin position="141"/>
        <end position="165"/>
    </location>
</feature>
<keyword evidence="5" id="KW-1185">Reference proteome</keyword>
<dbReference type="AlphaFoldDB" id="L1JNM2"/>
<evidence type="ECO:0000256" key="2">
    <source>
        <dbReference type="SAM" id="MobiDB-lite"/>
    </source>
</evidence>
<dbReference type="PaxDb" id="55529-EKX49678"/>
<feature type="compositionally biased region" description="Polar residues" evidence="2">
    <location>
        <begin position="58"/>
        <end position="67"/>
    </location>
</feature>
<evidence type="ECO:0000313" key="5">
    <source>
        <dbReference type="Proteomes" id="UP000011087"/>
    </source>
</evidence>
<dbReference type="EMBL" id="JH992981">
    <property type="protein sequence ID" value="EKX49678.1"/>
    <property type="molecule type" value="Genomic_DNA"/>
</dbReference>
<feature type="compositionally biased region" description="Basic and acidic residues" evidence="2">
    <location>
        <begin position="340"/>
        <end position="364"/>
    </location>
</feature>
<name>L1JNM2_GUITC</name>
<sequence>MDAKIFWMIDEMRSEVRNVNARLEQMLDKMNEWRAVNHDKETFPAGGRQAKQPHAQETDASNTSVESSARDANAASSEKEDEDAEAINNMAKKMFDMFERLNRIESGSHQRNFDPSSLQLPVQAGHRTSSPSSPTRRRTRTARESYKSEALERQQEFEARVEAARSKVSKSPAQTPDLGRVYVWEKSDKKQVGGSRSGRKHFSPRSSLNEEPSIIPLSKKSTENDSLKLSRIAHSDFGLKPKEGAPTCDYPPARHSPEGKSVVPWIPETLPQESTSQKHRAPVEQPDRRERWLDFSSNRSLVRRVQLEDFSDAAGSRRRTSGETSAGEGRGKRIVHSPRVGKEDDRAEDVKTDRQDVEFNKQSS</sequence>
<dbReference type="GeneID" id="17306336"/>
<reference evidence="3 5" key="1">
    <citation type="journal article" date="2012" name="Nature">
        <title>Algal genomes reveal evolutionary mosaicism and the fate of nucleomorphs.</title>
        <authorList>
            <consortium name="DOE Joint Genome Institute"/>
            <person name="Curtis B.A."/>
            <person name="Tanifuji G."/>
            <person name="Burki F."/>
            <person name="Gruber A."/>
            <person name="Irimia M."/>
            <person name="Maruyama S."/>
            <person name="Arias M.C."/>
            <person name="Ball S.G."/>
            <person name="Gile G.H."/>
            <person name="Hirakawa Y."/>
            <person name="Hopkins J.F."/>
            <person name="Kuo A."/>
            <person name="Rensing S.A."/>
            <person name="Schmutz J."/>
            <person name="Symeonidi A."/>
            <person name="Elias M."/>
            <person name="Eveleigh R.J."/>
            <person name="Herman E.K."/>
            <person name="Klute M.J."/>
            <person name="Nakayama T."/>
            <person name="Obornik M."/>
            <person name="Reyes-Prieto A."/>
            <person name="Armbrust E.V."/>
            <person name="Aves S.J."/>
            <person name="Beiko R.G."/>
            <person name="Coutinho P."/>
            <person name="Dacks J.B."/>
            <person name="Durnford D.G."/>
            <person name="Fast N.M."/>
            <person name="Green B.R."/>
            <person name="Grisdale C.J."/>
            <person name="Hempel F."/>
            <person name="Henrissat B."/>
            <person name="Hoppner M.P."/>
            <person name="Ishida K."/>
            <person name="Kim E."/>
            <person name="Koreny L."/>
            <person name="Kroth P.G."/>
            <person name="Liu Y."/>
            <person name="Malik S.B."/>
            <person name="Maier U.G."/>
            <person name="McRose D."/>
            <person name="Mock T."/>
            <person name="Neilson J.A."/>
            <person name="Onodera N.T."/>
            <person name="Poole A.M."/>
            <person name="Pritham E.J."/>
            <person name="Richards T.A."/>
            <person name="Rocap G."/>
            <person name="Roy S.W."/>
            <person name="Sarai C."/>
            <person name="Schaack S."/>
            <person name="Shirato S."/>
            <person name="Slamovits C.H."/>
            <person name="Spencer D.F."/>
            <person name="Suzuki S."/>
            <person name="Worden A.Z."/>
            <person name="Zauner S."/>
            <person name="Barry K."/>
            <person name="Bell C."/>
            <person name="Bharti A.K."/>
            <person name="Crow J.A."/>
            <person name="Grimwood J."/>
            <person name="Kramer R."/>
            <person name="Lindquist E."/>
            <person name="Lucas S."/>
            <person name="Salamov A."/>
            <person name="McFadden G.I."/>
            <person name="Lane C.E."/>
            <person name="Keeling P.J."/>
            <person name="Gray M.W."/>
            <person name="Grigoriev I.V."/>
            <person name="Archibald J.M."/>
        </authorList>
    </citation>
    <scope>NUCLEOTIDE SEQUENCE</scope>
    <source>
        <strain evidence="3 5">CCMP2712</strain>
    </source>
</reference>
<evidence type="ECO:0000313" key="4">
    <source>
        <dbReference type="EnsemblProtists" id="EKX49678"/>
    </source>
</evidence>
<protein>
    <submittedName>
        <fullName evidence="3 4">Uncharacterized protein</fullName>
    </submittedName>
</protein>
<evidence type="ECO:0000256" key="1">
    <source>
        <dbReference type="SAM" id="Coils"/>
    </source>
</evidence>
<feature type="region of interest" description="Disordered" evidence="2">
    <location>
        <begin position="108"/>
        <end position="364"/>
    </location>
</feature>
<dbReference type="EnsemblProtists" id="EKX49678">
    <property type="protein sequence ID" value="EKX49678"/>
    <property type="gene ID" value="GUITHDRAFT_104641"/>
</dbReference>
<dbReference type="RefSeq" id="XP_005836658.1">
    <property type="nucleotide sequence ID" value="XM_005836601.1"/>
</dbReference>
<reference evidence="5" key="2">
    <citation type="submission" date="2012-11" db="EMBL/GenBank/DDBJ databases">
        <authorList>
            <person name="Kuo A."/>
            <person name="Curtis B.A."/>
            <person name="Tanifuji G."/>
            <person name="Burki F."/>
            <person name="Gruber A."/>
            <person name="Irimia M."/>
            <person name="Maruyama S."/>
            <person name="Arias M.C."/>
            <person name="Ball S.G."/>
            <person name="Gile G.H."/>
            <person name="Hirakawa Y."/>
            <person name="Hopkins J.F."/>
            <person name="Rensing S.A."/>
            <person name="Schmutz J."/>
            <person name="Symeonidi A."/>
            <person name="Elias M."/>
            <person name="Eveleigh R.J."/>
            <person name="Herman E.K."/>
            <person name="Klute M.J."/>
            <person name="Nakayama T."/>
            <person name="Obornik M."/>
            <person name="Reyes-Prieto A."/>
            <person name="Armbrust E.V."/>
            <person name="Aves S.J."/>
            <person name="Beiko R.G."/>
            <person name="Coutinho P."/>
            <person name="Dacks J.B."/>
            <person name="Durnford D.G."/>
            <person name="Fast N.M."/>
            <person name="Green B.R."/>
            <person name="Grisdale C."/>
            <person name="Hempe F."/>
            <person name="Henrissat B."/>
            <person name="Hoppner M.P."/>
            <person name="Ishida K.-I."/>
            <person name="Kim E."/>
            <person name="Koreny L."/>
            <person name="Kroth P.G."/>
            <person name="Liu Y."/>
            <person name="Malik S.-B."/>
            <person name="Maier U.G."/>
            <person name="McRose D."/>
            <person name="Mock T."/>
            <person name="Neilson J.A."/>
            <person name="Onodera N.T."/>
            <person name="Poole A.M."/>
            <person name="Pritham E.J."/>
            <person name="Richards T.A."/>
            <person name="Rocap G."/>
            <person name="Roy S.W."/>
            <person name="Sarai C."/>
            <person name="Schaack S."/>
            <person name="Shirato S."/>
            <person name="Slamovits C.H."/>
            <person name="Spencer D.F."/>
            <person name="Suzuki S."/>
            <person name="Worden A.Z."/>
            <person name="Zauner S."/>
            <person name="Barry K."/>
            <person name="Bell C."/>
            <person name="Bharti A.K."/>
            <person name="Crow J.A."/>
            <person name="Grimwood J."/>
            <person name="Kramer R."/>
            <person name="Lindquist E."/>
            <person name="Lucas S."/>
            <person name="Salamov A."/>
            <person name="McFadden G.I."/>
            <person name="Lane C.E."/>
            <person name="Keeling P.J."/>
            <person name="Gray M.W."/>
            <person name="Grigoriev I.V."/>
            <person name="Archibald J.M."/>
        </authorList>
    </citation>
    <scope>NUCLEOTIDE SEQUENCE</scope>
    <source>
        <strain evidence="5">CCMP2712</strain>
    </source>
</reference>
<accession>L1JNM2</accession>
<gene>
    <name evidence="3" type="ORF">GUITHDRAFT_104641</name>
</gene>
<dbReference type="HOGENOM" id="CLU_761734_0_0_1"/>
<keyword evidence="1" id="KW-0175">Coiled coil</keyword>
<reference evidence="4" key="3">
    <citation type="submission" date="2016-03" db="UniProtKB">
        <authorList>
            <consortium name="EnsemblProtists"/>
        </authorList>
    </citation>
    <scope>IDENTIFICATION</scope>
</reference>
<feature type="compositionally biased region" description="Basic and acidic residues" evidence="2">
    <location>
        <begin position="281"/>
        <end position="293"/>
    </location>
</feature>
<evidence type="ECO:0000313" key="3">
    <source>
        <dbReference type="EMBL" id="EKX49678.1"/>
    </source>
</evidence>
<proteinExistence type="predicted"/>
<organism evidence="3">
    <name type="scientific">Guillardia theta (strain CCMP2712)</name>
    <name type="common">Cryptophyte</name>
    <dbReference type="NCBI Taxonomy" id="905079"/>
    <lineage>
        <taxon>Eukaryota</taxon>
        <taxon>Cryptophyceae</taxon>
        <taxon>Pyrenomonadales</taxon>
        <taxon>Geminigeraceae</taxon>
        <taxon>Guillardia</taxon>
    </lineage>
</organism>
<feature type="compositionally biased region" description="Basic and acidic residues" evidence="2">
    <location>
        <begin position="220"/>
        <end position="243"/>
    </location>
</feature>
<dbReference type="KEGG" id="gtt:GUITHDRAFT_104641"/>
<feature type="coiled-coil region" evidence="1">
    <location>
        <begin position="9"/>
        <end position="36"/>
    </location>
</feature>
<dbReference type="Proteomes" id="UP000011087">
    <property type="component" value="Unassembled WGS sequence"/>
</dbReference>